<evidence type="ECO:0000259" key="4">
    <source>
        <dbReference type="PROSITE" id="PS51184"/>
    </source>
</evidence>
<keyword evidence="1" id="KW-0863">Zinc-finger</keyword>
<evidence type="ECO:0008006" key="7">
    <source>
        <dbReference type="Google" id="ProtNLM"/>
    </source>
</evidence>
<evidence type="ECO:0000256" key="1">
    <source>
        <dbReference type="PROSITE-ProRule" id="PRU00047"/>
    </source>
</evidence>
<evidence type="ECO:0000259" key="3">
    <source>
        <dbReference type="PROSITE" id="PS50158"/>
    </source>
</evidence>
<feature type="domain" description="CCHC-type" evidence="3">
    <location>
        <begin position="215"/>
        <end position="230"/>
    </location>
</feature>
<reference evidence="5" key="1">
    <citation type="submission" date="2021-02" db="EMBL/GenBank/DDBJ databases">
        <authorList>
            <person name="Dougan E. K."/>
            <person name="Rhodes N."/>
            <person name="Thang M."/>
            <person name="Chan C."/>
        </authorList>
    </citation>
    <scope>NUCLEOTIDE SEQUENCE</scope>
</reference>
<dbReference type="EMBL" id="CAJNNW010033699">
    <property type="protein sequence ID" value="CAE8719957.1"/>
    <property type="molecule type" value="Genomic_DNA"/>
</dbReference>
<dbReference type="Pfam" id="PF00098">
    <property type="entry name" value="zf-CCHC"/>
    <property type="match status" value="1"/>
</dbReference>
<sequence length="476" mass="52365">MRTGGSGGETNMIDADGDTEVAVVEKGQTPFTHEGVSLKDVFKPEVFGGEEKDYPDWIFSFEAYTSFLGLEDEMKEAARHTRPITTAELDEQHAKSAKILYLVLTQVLRDRDKRVSRAHGGSRSAHSVRNRVVRAFLIEEQKCVKQVLADKLSQVKKEKEPAGKKSKKDFGKMKVNVEKWVLHHTAYDSGGIPVPEHVVPTPTEVDVAAVTRAGRCYRCGGRGHIARDCPTEEEETNGGDGDRSMQKVSAGSDEKLQYKHTSEPQPTPELSAQVGAVYSAAAPGSGLSEEELYKTSDSSPCAAAAPVLRQRLVKRGLAALTGSFKGLAILKTPGSLRKDEQCTGAADKQAIDNFFVTQQWKFLLIGEKGTSMFFHKDGTAASSWQVQLVGRKRWTLCPNTETPLLDVNLDTYDPDYKRFPKFARALCGQVTVSPGELLYYPGYWWHHTLQLDTPAVSYTGAMVGVEAPRTDLTGNH</sequence>
<dbReference type="AlphaFoldDB" id="A0A813L855"/>
<feature type="domain" description="JmjC" evidence="4">
    <location>
        <begin position="338"/>
        <end position="476"/>
    </location>
</feature>
<dbReference type="SUPFAM" id="SSF57756">
    <property type="entry name" value="Retrovirus zinc finger-like domains"/>
    <property type="match status" value="1"/>
</dbReference>
<dbReference type="Gene3D" id="2.60.120.650">
    <property type="entry name" value="Cupin"/>
    <property type="match status" value="1"/>
</dbReference>
<dbReference type="Proteomes" id="UP000626109">
    <property type="component" value="Unassembled WGS sequence"/>
</dbReference>
<organism evidence="5 6">
    <name type="scientific">Polarella glacialis</name>
    <name type="common">Dinoflagellate</name>
    <dbReference type="NCBI Taxonomy" id="89957"/>
    <lineage>
        <taxon>Eukaryota</taxon>
        <taxon>Sar</taxon>
        <taxon>Alveolata</taxon>
        <taxon>Dinophyceae</taxon>
        <taxon>Suessiales</taxon>
        <taxon>Suessiaceae</taxon>
        <taxon>Polarella</taxon>
    </lineage>
</organism>
<name>A0A813L855_POLGL</name>
<comment type="caution">
    <text evidence="5">The sequence shown here is derived from an EMBL/GenBank/DDBJ whole genome shotgun (WGS) entry which is preliminary data.</text>
</comment>
<dbReference type="Pfam" id="PF13621">
    <property type="entry name" value="Cupin_8"/>
    <property type="match status" value="1"/>
</dbReference>
<dbReference type="InterPro" id="IPR001878">
    <property type="entry name" value="Znf_CCHC"/>
</dbReference>
<keyword evidence="1" id="KW-0479">Metal-binding</keyword>
<gene>
    <name evidence="5" type="ORF">PGLA2088_LOCUS41006</name>
</gene>
<dbReference type="PROSITE" id="PS50158">
    <property type="entry name" value="ZF_CCHC"/>
    <property type="match status" value="1"/>
</dbReference>
<dbReference type="PROSITE" id="PS51184">
    <property type="entry name" value="JMJC"/>
    <property type="match status" value="1"/>
</dbReference>
<dbReference type="GO" id="GO:0008270">
    <property type="term" value="F:zinc ion binding"/>
    <property type="evidence" value="ECO:0007669"/>
    <property type="project" value="UniProtKB-KW"/>
</dbReference>
<dbReference type="InterPro" id="IPR041667">
    <property type="entry name" value="Cupin_8"/>
</dbReference>
<dbReference type="GO" id="GO:0003676">
    <property type="term" value="F:nucleic acid binding"/>
    <property type="evidence" value="ECO:0007669"/>
    <property type="project" value="InterPro"/>
</dbReference>
<evidence type="ECO:0000256" key="2">
    <source>
        <dbReference type="SAM" id="MobiDB-lite"/>
    </source>
</evidence>
<feature type="compositionally biased region" description="Basic and acidic residues" evidence="2">
    <location>
        <begin position="252"/>
        <end position="262"/>
    </location>
</feature>
<dbReference type="Gene3D" id="4.10.60.10">
    <property type="entry name" value="Zinc finger, CCHC-type"/>
    <property type="match status" value="1"/>
</dbReference>
<dbReference type="SUPFAM" id="SSF51197">
    <property type="entry name" value="Clavaminate synthase-like"/>
    <property type="match status" value="1"/>
</dbReference>
<proteinExistence type="predicted"/>
<keyword evidence="1" id="KW-0862">Zinc</keyword>
<feature type="region of interest" description="Disordered" evidence="2">
    <location>
        <begin position="227"/>
        <end position="269"/>
    </location>
</feature>
<dbReference type="PANTHER" id="PTHR12461">
    <property type="entry name" value="HYPOXIA-INDUCIBLE FACTOR 1 ALPHA INHIBITOR-RELATED"/>
    <property type="match status" value="1"/>
</dbReference>
<dbReference type="SMART" id="SM00343">
    <property type="entry name" value="ZnF_C2HC"/>
    <property type="match status" value="1"/>
</dbReference>
<dbReference type="InterPro" id="IPR003347">
    <property type="entry name" value="JmjC_dom"/>
</dbReference>
<evidence type="ECO:0000313" key="6">
    <source>
        <dbReference type="Proteomes" id="UP000626109"/>
    </source>
</evidence>
<evidence type="ECO:0000313" key="5">
    <source>
        <dbReference type="EMBL" id="CAE8719957.1"/>
    </source>
</evidence>
<accession>A0A813L855</accession>
<feature type="non-terminal residue" evidence="5">
    <location>
        <position position="476"/>
    </location>
</feature>
<dbReference type="InterPro" id="IPR036875">
    <property type="entry name" value="Znf_CCHC_sf"/>
</dbReference>
<protein>
    <recommendedName>
        <fullName evidence="7">JmjC domain-containing protein</fullName>
    </recommendedName>
</protein>
<dbReference type="InterPro" id="IPR038562">
    <property type="entry name" value="Ribosomal_eL34_C_sf"/>
</dbReference>
<dbReference type="PANTHER" id="PTHR12461:SF105">
    <property type="entry name" value="HYPOXIA-INDUCIBLE FACTOR 1-ALPHA INHIBITOR"/>
    <property type="match status" value="1"/>
</dbReference>
<dbReference type="Gene3D" id="6.20.340.10">
    <property type="match status" value="1"/>
</dbReference>